<protein>
    <recommendedName>
        <fullName evidence="3">Transposase (Putative), gypsy type</fullName>
    </recommendedName>
</protein>
<accession>A0ABQ5FZH9</accession>
<name>A0ABQ5FZH9_9ASTR</name>
<evidence type="ECO:0008006" key="3">
    <source>
        <dbReference type="Google" id="ProtNLM"/>
    </source>
</evidence>
<organism evidence="1 2">
    <name type="scientific">Tanacetum coccineum</name>
    <dbReference type="NCBI Taxonomy" id="301880"/>
    <lineage>
        <taxon>Eukaryota</taxon>
        <taxon>Viridiplantae</taxon>
        <taxon>Streptophyta</taxon>
        <taxon>Embryophyta</taxon>
        <taxon>Tracheophyta</taxon>
        <taxon>Spermatophyta</taxon>
        <taxon>Magnoliopsida</taxon>
        <taxon>eudicotyledons</taxon>
        <taxon>Gunneridae</taxon>
        <taxon>Pentapetalae</taxon>
        <taxon>asterids</taxon>
        <taxon>campanulids</taxon>
        <taxon>Asterales</taxon>
        <taxon>Asteraceae</taxon>
        <taxon>Asteroideae</taxon>
        <taxon>Anthemideae</taxon>
        <taxon>Anthemidinae</taxon>
        <taxon>Tanacetum</taxon>
    </lineage>
</organism>
<sequence length="435" mass="48417">MVCHTRPLDSLKHWNDHFLWVDASAFPLAVLWHNNKTLRKDPHPTPAEFNTDVCNYLATNLALFIKFSKPFLCFVDISLYYDLDDNCYPTFLTNDDEEMDLFAFIHHADPTKVRIGEREVGEGEVSLLELTRGRVVPLTGVNQGNKNEVVPDVGNQNDDAQDVRNNLIEGSAADDSSHHSSTNVVDDEVTFIVRSFVPPPPLMTATTATTVVADTSSILVPKAGEEPVYASIFADSTSARTSALDDPDVCRSLVDQLAPPALFSQLHSMDYEQLFAEFNVGASPEAAEAIRLHSQIATTKAAEAARVSELYGLKERNEGTCSRLRDELSGYKLFKEQIEAMQDEQVKILSDKVAGIDADLMGMALHMDDKFYPRFFYYYCWTRWILSRGLRLVVIKCLQSPEYLAALGGAIGRAIDKGGQDGLAACDILYFHGQY</sequence>
<reference evidence="1" key="1">
    <citation type="journal article" date="2022" name="Int. J. Mol. Sci.">
        <title>Draft Genome of Tanacetum Coccineum: Genomic Comparison of Closely Related Tanacetum-Family Plants.</title>
        <authorList>
            <person name="Yamashiro T."/>
            <person name="Shiraishi A."/>
            <person name="Nakayama K."/>
            <person name="Satake H."/>
        </authorList>
    </citation>
    <scope>NUCLEOTIDE SEQUENCE</scope>
</reference>
<gene>
    <name evidence="1" type="ORF">Tco_1019674</name>
</gene>
<keyword evidence="2" id="KW-1185">Reference proteome</keyword>
<reference evidence="1" key="2">
    <citation type="submission" date="2022-01" db="EMBL/GenBank/DDBJ databases">
        <authorList>
            <person name="Yamashiro T."/>
            <person name="Shiraishi A."/>
            <person name="Satake H."/>
            <person name="Nakayama K."/>
        </authorList>
    </citation>
    <scope>NUCLEOTIDE SEQUENCE</scope>
</reference>
<proteinExistence type="predicted"/>
<comment type="caution">
    <text evidence="1">The sequence shown here is derived from an EMBL/GenBank/DDBJ whole genome shotgun (WGS) entry which is preliminary data.</text>
</comment>
<dbReference type="EMBL" id="BQNB010017876">
    <property type="protein sequence ID" value="GJT68194.1"/>
    <property type="molecule type" value="Genomic_DNA"/>
</dbReference>
<dbReference type="Proteomes" id="UP001151760">
    <property type="component" value="Unassembled WGS sequence"/>
</dbReference>
<evidence type="ECO:0000313" key="1">
    <source>
        <dbReference type="EMBL" id="GJT68194.1"/>
    </source>
</evidence>
<evidence type="ECO:0000313" key="2">
    <source>
        <dbReference type="Proteomes" id="UP001151760"/>
    </source>
</evidence>